<evidence type="ECO:0000313" key="5">
    <source>
        <dbReference type="EMBL" id="TDQ42723.1"/>
    </source>
</evidence>
<evidence type="ECO:0000259" key="2">
    <source>
        <dbReference type="Pfam" id="PF07833"/>
    </source>
</evidence>
<feature type="signal peptide" evidence="1">
    <location>
        <begin position="1"/>
        <end position="24"/>
    </location>
</feature>
<protein>
    <submittedName>
        <fullName evidence="5">Uncharacterized protein DUF3298</fullName>
    </submittedName>
</protein>
<dbReference type="EMBL" id="SNYJ01000001">
    <property type="protein sequence ID" value="TDQ42723.1"/>
    <property type="molecule type" value="Genomic_DNA"/>
</dbReference>
<dbReference type="Gene3D" id="3.30.565.40">
    <property type="entry name" value="Fervidobacterium nodosum Rt17-B1 like"/>
    <property type="match status" value="1"/>
</dbReference>
<dbReference type="Gene3D" id="3.30.457.10">
    <property type="entry name" value="Copper amine oxidase-like, N-terminal domain"/>
    <property type="match status" value="1"/>
</dbReference>
<dbReference type="InterPro" id="IPR025303">
    <property type="entry name" value="PdaC"/>
</dbReference>
<gene>
    <name evidence="5" type="ORF">EV213_101152</name>
</gene>
<proteinExistence type="predicted"/>
<organism evidence="5 6">
    <name type="scientific">Aureibacillus halotolerans</name>
    <dbReference type="NCBI Taxonomy" id="1508390"/>
    <lineage>
        <taxon>Bacteria</taxon>
        <taxon>Bacillati</taxon>
        <taxon>Bacillota</taxon>
        <taxon>Bacilli</taxon>
        <taxon>Bacillales</taxon>
        <taxon>Bacillaceae</taxon>
        <taxon>Aureibacillus</taxon>
    </lineage>
</organism>
<dbReference type="Gene3D" id="3.90.640.20">
    <property type="entry name" value="Heat-shock cognate protein, ATPase"/>
    <property type="match status" value="1"/>
</dbReference>
<comment type="caution">
    <text evidence="5">The sequence shown here is derived from an EMBL/GenBank/DDBJ whole genome shotgun (WGS) entry which is preliminary data.</text>
</comment>
<evidence type="ECO:0000259" key="4">
    <source>
        <dbReference type="Pfam" id="PF13739"/>
    </source>
</evidence>
<feature type="domain" description="Deacetylase PdaC" evidence="4">
    <location>
        <begin position="49"/>
        <end position="137"/>
    </location>
</feature>
<dbReference type="Pfam" id="PF13739">
    <property type="entry name" value="PdaC"/>
    <property type="match status" value="1"/>
</dbReference>
<feature type="chain" id="PRO_5039343054" evidence="1">
    <location>
        <begin position="25"/>
        <end position="355"/>
    </location>
</feature>
<reference evidence="5 6" key="1">
    <citation type="submission" date="2019-03" db="EMBL/GenBank/DDBJ databases">
        <title>Genomic Encyclopedia of Type Strains, Phase IV (KMG-IV): sequencing the most valuable type-strain genomes for metagenomic binning, comparative biology and taxonomic classification.</title>
        <authorList>
            <person name="Goeker M."/>
        </authorList>
    </citation>
    <scope>NUCLEOTIDE SEQUENCE [LARGE SCALE GENOMIC DNA]</scope>
    <source>
        <strain evidence="5 6">DSM 28697</strain>
    </source>
</reference>
<dbReference type="InterPro" id="IPR037126">
    <property type="entry name" value="PdaC/RsiV-like_sf"/>
</dbReference>
<dbReference type="AlphaFoldDB" id="A0A4R6UCA2"/>
<dbReference type="InterPro" id="IPR012854">
    <property type="entry name" value="Cu_amine_oxidase-like_N"/>
</dbReference>
<dbReference type="OrthoDB" id="5637at2"/>
<feature type="domain" description="DUF3298" evidence="3">
    <location>
        <begin position="163"/>
        <end position="228"/>
    </location>
</feature>
<name>A0A4R6UCA2_9BACI</name>
<dbReference type="RefSeq" id="WP_133578561.1">
    <property type="nucleotide sequence ID" value="NZ_SNYJ01000001.1"/>
</dbReference>
<evidence type="ECO:0000313" key="6">
    <source>
        <dbReference type="Proteomes" id="UP000295632"/>
    </source>
</evidence>
<dbReference type="Proteomes" id="UP000295632">
    <property type="component" value="Unassembled WGS sequence"/>
</dbReference>
<dbReference type="Pfam" id="PF11738">
    <property type="entry name" value="DUF3298"/>
    <property type="match status" value="1"/>
</dbReference>
<evidence type="ECO:0000256" key="1">
    <source>
        <dbReference type="SAM" id="SignalP"/>
    </source>
</evidence>
<dbReference type="Pfam" id="PF07833">
    <property type="entry name" value="Cu_amine_oxidN1"/>
    <property type="match status" value="1"/>
</dbReference>
<accession>A0A4R6UCA2</accession>
<sequence length="355" mass="39578">MKKRQWFISVATAGTLAISGISFTAPYNPSELQTAQASENVRVSYETFKEKTSTYDINLRYPQFNGLKDAAFEKKLNEEIASWVDSRKQEIIKGSKEHPSPQGAPYALYIDATLQQTGDFHSVVFSNYEYTGGANGIQTVKSYNFLDADKGQMFTLPQITSDREKINQLLQKAFKENPENYFPEVVEKYEGIQDNQAFSLSDDYLTVYFSKYDVAPGVFGANSIQLPRKDVPLVDAIASQTTPPSNTGTSVEVLAAATSDDVVLSARDLAAAFGYSITWDQDLGIVTLEKGEDDILIQARTKRYTINHFSSLQFSDPVMIDNHLYVPAEFAKKALGVKDVQFVNLTKSERAIVKK</sequence>
<dbReference type="SUPFAM" id="SSF55383">
    <property type="entry name" value="Copper amine oxidase, domain N"/>
    <property type="match status" value="1"/>
</dbReference>
<evidence type="ECO:0000259" key="3">
    <source>
        <dbReference type="Pfam" id="PF11738"/>
    </source>
</evidence>
<keyword evidence="1" id="KW-0732">Signal</keyword>
<dbReference type="InterPro" id="IPR036582">
    <property type="entry name" value="Mao_N_sf"/>
</dbReference>
<dbReference type="InterPro" id="IPR021729">
    <property type="entry name" value="DUF3298"/>
</dbReference>
<feature type="domain" description="Copper amine oxidase-like N-terminal" evidence="2">
    <location>
        <begin position="252"/>
        <end position="338"/>
    </location>
</feature>
<keyword evidence="6" id="KW-1185">Reference proteome</keyword>